<evidence type="ECO:0000259" key="1">
    <source>
        <dbReference type="Pfam" id="PF13456"/>
    </source>
</evidence>
<dbReference type="InterPro" id="IPR002156">
    <property type="entry name" value="RNaseH_domain"/>
</dbReference>
<name>A0A8T1XIA0_ARASU</name>
<reference evidence="2 3" key="1">
    <citation type="submission" date="2020-12" db="EMBL/GenBank/DDBJ databases">
        <title>Concerted genomic and epigenomic changes stabilize Arabidopsis allopolyploids.</title>
        <authorList>
            <person name="Chen Z."/>
        </authorList>
    </citation>
    <scope>NUCLEOTIDE SEQUENCE [LARGE SCALE GENOMIC DNA]</scope>
    <source>
        <strain evidence="2">As9502</strain>
        <tissue evidence="2">Leaf</tissue>
    </source>
</reference>
<evidence type="ECO:0000313" key="3">
    <source>
        <dbReference type="Proteomes" id="UP000694251"/>
    </source>
</evidence>
<dbReference type="EMBL" id="JAEFBJ010000130">
    <property type="protein sequence ID" value="KAG7529651.1"/>
    <property type="molecule type" value="Genomic_DNA"/>
</dbReference>
<comment type="caution">
    <text evidence="2">The sequence shown here is derived from an EMBL/GenBank/DDBJ whole genome shotgun (WGS) entry which is preliminary data.</text>
</comment>
<gene>
    <name evidence="2" type="ORF">ISN44_Un130g000080</name>
</gene>
<evidence type="ECO:0000313" key="2">
    <source>
        <dbReference type="EMBL" id="KAG7529651.1"/>
    </source>
</evidence>
<keyword evidence="3" id="KW-1185">Reference proteome</keyword>
<dbReference type="OrthoDB" id="1114132at2759"/>
<dbReference type="PANTHER" id="PTHR48475">
    <property type="entry name" value="RIBONUCLEASE H"/>
    <property type="match status" value="1"/>
</dbReference>
<dbReference type="Proteomes" id="UP000694251">
    <property type="component" value="Unassembled WGS sequence"/>
</dbReference>
<dbReference type="GO" id="GO:0003676">
    <property type="term" value="F:nucleic acid binding"/>
    <property type="evidence" value="ECO:0007669"/>
    <property type="project" value="InterPro"/>
</dbReference>
<dbReference type="GO" id="GO:0004523">
    <property type="term" value="F:RNA-DNA hybrid ribonuclease activity"/>
    <property type="evidence" value="ECO:0007669"/>
    <property type="project" value="InterPro"/>
</dbReference>
<dbReference type="AlphaFoldDB" id="A0A8T1XIA0"/>
<protein>
    <submittedName>
        <fullName evidence="2">Ribonuclease H domain</fullName>
    </submittedName>
</protein>
<accession>A0A8T1XIA0</accession>
<organism evidence="2 3">
    <name type="scientific">Arabidopsis suecica</name>
    <name type="common">Swedish thale-cress</name>
    <name type="synonym">Cardaminopsis suecica</name>
    <dbReference type="NCBI Taxonomy" id="45249"/>
    <lineage>
        <taxon>Eukaryota</taxon>
        <taxon>Viridiplantae</taxon>
        <taxon>Streptophyta</taxon>
        <taxon>Embryophyta</taxon>
        <taxon>Tracheophyta</taxon>
        <taxon>Spermatophyta</taxon>
        <taxon>Magnoliopsida</taxon>
        <taxon>eudicotyledons</taxon>
        <taxon>Gunneridae</taxon>
        <taxon>Pentapetalae</taxon>
        <taxon>rosids</taxon>
        <taxon>malvids</taxon>
        <taxon>Brassicales</taxon>
        <taxon>Brassicaceae</taxon>
        <taxon>Camelineae</taxon>
        <taxon>Arabidopsis</taxon>
    </lineage>
</organism>
<sequence>MSTISNQNKTCAKSQVLADFIVELPTKEARENLLDTNWLLHEDGSSSKQGSGVGICRTSPTCGVLEQSFRLNFEATSNLVANQFNGEYIARDEQMEAYIAHVQNQAKQFDEFELTRIPRGENTAADALAALASTSDLNLRKVIPVELIEKPSIELDKEEHAFPVQSAANCEDASKSNDVSDLDCDSEWIEPIRSYISEGKVPWDKWEAGKLKAQAARFVLVEEKLFKCR</sequence>
<dbReference type="PANTHER" id="PTHR48475:SF2">
    <property type="entry name" value="RIBONUCLEASE H"/>
    <property type="match status" value="1"/>
</dbReference>
<dbReference type="Pfam" id="PF13456">
    <property type="entry name" value="RVT_3"/>
    <property type="match status" value="1"/>
</dbReference>
<feature type="domain" description="RNase H type-1" evidence="1">
    <location>
        <begin position="71"/>
        <end position="131"/>
    </location>
</feature>
<proteinExistence type="predicted"/>